<gene>
    <name evidence="4" type="ORF">NCGR_LOCUS63376</name>
</gene>
<dbReference type="Proteomes" id="UP000604825">
    <property type="component" value="Unassembled WGS sequence"/>
</dbReference>
<dbReference type="PANTHER" id="PTHR48006">
    <property type="entry name" value="LEUCINE-RICH REPEAT-CONTAINING PROTEIN DDB_G0281931-RELATED"/>
    <property type="match status" value="1"/>
</dbReference>
<dbReference type="InterPro" id="IPR000719">
    <property type="entry name" value="Prot_kinase_dom"/>
</dbReference>
<dbReference type="Gene3D" id="3.30.200.20">
    <property type="entry name" value="Phosphorylase Kinase, domain 1"/>
    <property type="match status" value="1"/>
</dbReference>
<proteinExistence type="predicted"/>
<evidence type="ECO:0000259" key="3">
    <source>
        <dbReference type="PROSITE" id="PS50011"/>
    </source>
</evidence>
<comment type="caution">
    <text evidence="4">The sequence shown here is derived from an EMBL/GenBank/DDBJ whole genome shotgun (WGS) entry which is preliminary data.</text>
</comment>
<dbReference type="GO" id="GO:0005524">
    <property type="term" value="F:ATP binding"/>
    <property type="evidence" value="ECO:0007669"/>
    <property type="project" value="InterPro"/>
</dbReference>
<dbReference type="Pfam" id="PF07714">
    <property type="entry name" value="PK_Tyr_Ser-Thr"/>
    <property type="match status" value="1"/>
</dbReference>
<feature type="domain" description="Protein kinase" evidence="3">
    <location>
        <begin position="85"/>
        <end position="366"/>
    </location>
</feature>
<dbReference type="GO" id="GO:0004672">
    <property type="term" value="F:protein kinase activity"/>
    <property type="evidence" value="ECO:0007669"/>
    <property type="project" value="InterPro"/>
</dbReference>
<evidence type="ECO:0000313" key="5">
    <source>
        <dbReference type="Proteomes" id="UP000604825"/>
    </source>
</evidence>
<dbReference type="InterPro" id="IPR051824">
    <property type="entry name" value="LRR_Rcpt-Like_S/T_Kinase"/>
</dbReference>
<accession>A0A811SFD7</accession>
<evidence type="ECO:0000313" key="4">
    <source>
        <dbReference type="EMBL" id="CAD6339278.1"/>
    </source>
</evidence>
<dbReference type="PANTHER" id="PTHR48006:SF10">
    <property type="entry name" value="CALMODULIN-BINDING RECEPTOR KINASE CAMRLK"/>
    <property type="match status" value="1"/>
</dbReference>
<sequence length="379" mass="40566">MLLCLVGCVACGVLRCRRRQKGGEDDDEKKKPQWGEKGDDEEEEEDVVVSAARGASSAAPVVLFERPLMQLTLGDLAATTAGFGRESQLAERGGRSGAAYRAVLPGDLHVVVRVVEGAVAGLAEDDGNPAAAATAFRELARLRHPNILPLLGYCIAGKEKLLLYEYMEKGDLHRWLHELPAGRPDMDDTAGSGDIWEAAEVKLFISDWPTRHRIALGVARGLSFLHQGWAGGGGSAVVHGHLVPTNVLLCDDLEPRISDFGFGHNHNHNATPEGDVYGFGVLVLELMTGQAGWDEASVSWARGIIRDGKALDIVDPRVRDEAAAGAEAEAAEREMVECLRVGYLCTAHSPDKRPTMQQVVGVLKDIRAAPPPTPAGPGS</sequence>
<protein>
    <recommendedName>
        <fullName evidence="3">Protein kinase domain-containing protein</fullName>
    </recommendedName>
</protein>
<feature type="region of interest" description="Disordered" evidence="1">
    <location>
        <begin position="21"/>
        <end position="46"/>
    </location>
</feature>
<evidence type="ECO:0000256" key="1">
    <source>
        <dbReference type="SAM" id="MobiDB-lite"/>
    </source>
</evidence>
<dbReference type="PROSITE" id="PS50011">
    <property type="entry name" value="PROTEIN_KINASE_DOM"/>
    <property type="match status" value="1"/>
</dbReference>
<keyword evidence="5" id="KW-1185">Reference proteome</keyword>
<organism evidence="4 5">
    <name type="scientific">Miscanthus lutarioriparius</name>
    <dbReference type="NCBI Taxonomy" id="422564"/>
    <lineage>
        <taxon>Eukaryota</taxon>
        <taxon>Viridiplantae</taxon>
        <taxon>Streptophyta</taxon>
        <taxon>Embryophyta</taxon>
        <taxon>Tracheophyta</taxon>
        <taxon>Spermatophyta</taxon>
        <taxon>Magnoliopsida</taxon>
        <taxon>Liliopsida</taxon>
        <taxon>Poales</taxon>
        <taxon>Poaceae</taxon>
        <taxon>PACMAD clade</taxon>
        <taxon>Panicoideae</taxon>
        <taxon>Andropogonodae</taxon>
        <taxon>Andropogoneae</taxon>
        <taxon>Saccharinae</taxon>
        <taxon>Miscanthus</taxon>
    </lineage>
</organism>
<dbReference type="AlphaFoldDB" id="A0A811SFD7"/>
<feature type="chain" id="PRO_5033014936" description="Protein kinase domain-containing protein" evidence="2">
    <location>
        <begin position="17"/>
        <end position="379"/>
    </location>
</feature>
<feature type="signal peptide" evidence="2">
    <location>
        <begin position="1"/>
        <end position="16"/>
    </location>
</feature>
<dbReference type="SUPFAM" id="SSF56112">
    <property type="entry name" value="Protein kinase-like (PK-like)"/>
    <property type="match status" value="1"/>
</dbReference>
<dbReference type="InterPro" id="IPR011009">
    <property type="entry name" value="Kinase-like_dom_sf"/>
</dbReference>
<evidence type="ECO:0000256" key="2">
    <source>
        <dbReference type="SAM" id="SignalP"/>
    </source>
</evidence>
<dbReference type="InterPro" id="IPR001245">
    <property type="entry name" value="Ser-Thr/Tyr_kinase_cat_dom"/>
</dbReference>
<keyword evidence="2" id="KW-0732">Signal</keyword>
<name>A0A811SFD7_9POAL</name>
<reference evidence="4" key="1">
    <citation type="submission" date="2020-10" db="EMBL/GenBank/DDBJ databases">
        <authorList>
            <person name="Han B."/>
            <person name="Lu T."/>
            <person name="Zhao Q."/>
            <person name="Huang X."/>
            <person name="Zhao Y."/>
        </authorList>
    </citation>
    <scope>NUCLEOTIDE SEQUENCE</scope>
</reference>
<dbReference type="Gene3D" id="1.10.510.10">
    <property type="entry name" value="Transferase(Phosphotransferase) domain 1"/>
    <property type="match status" value="2"/>
</dbReference>
<dbReference type="EMBL" id="CAJGYO010000019">
    <property type="protein sequence ID" value="CAD6339278.1"/>
    <property type="molecule type" value="Genomic_DNA"/>
</dbReference>
<feature type="compositionally biased region" description="Basic and acidic residues" evidence="1">
    <location>
        <begin position="28"/>
        <end position="37"/>
    </location>
</feature>
<dbReference type="OrthoDB" id="1394818at2759"/>